<dbReference type="InterPro" id="IPR010730">
    <property type="entry name" value="HET"/>
</dbReference>
<dbReference type="PANTHER" id="PTHR24148:SF64">
    <property type="entry name" value="HETEROKARYON INCOMPATIBILITY DOMAIN-CONTAINING PROTEIN"/>
    <property type="match status" value="1"/>
</dbReference>
<dbReference type="EMBL" id="QLNT01000032">
    <property type="protein sequence ID" value="KAF3056683.1"/>
    <property type="molecule type" value="Genomic_DNA"/>
</dbReference>
<name>A0A9P5C687_9HYPO</name>
<reference evidence="2 3" key="1">
    <citation type="submission" date="2018-06" db="EMBL/GenBank/DDBJ databases">
        <title>Genome analysis of cellulolytic fungus Trichoderma lentiforme CFAM-422.</title>
        <authorList>
            <person name="Steindorff A.S."/>
            <person name="Formighieri E.F."/>
            <person name="Midorikawa G.E.O."/>
            <person name="Tamietti M.S."/>
            <person name="Ramos E.Z."/>
            <person name="Silva A.S."/>
            <person name="Bon E.P.S."/>
            <person name="Mendes T.D."/>
            <person name="Damaso M.C.T."/>
            <person name="Favaro L.C.L."/>
        </authorList>
    </citation>
    <scope>NUCLEOTIDE SEQUENCE [LARGE SCALE GENOMIC DNA]</scope>
    <source>
        <strain evidence="2 3">CFAM-422</strain>
    </source>
</reference>
<organism evidence="2 3">
    <name type="scientific">Trichoderma lentiforme</name>
    <dbReference type="NCBI Taxonomy" id="1567552"/>
    <lineage>
        <taxon>Eukaryota</taxon>
        <taxon>Fungi</taxon>
        <taxon>Dikarya</taxon>
        <taxon>Ascomycota</taxon>
        <taxon>Pezizomycotina</taxon>
        <taxon>Sordariomycetes</taxon>
        <taxon>Hypocreomycetidae</taxon>
        <taxon>Hypocreales</taxon>
        <taxon>Hypocreaceae</taxon>
        <taxon>Trichoderma</taxon>
    </lineage>
</organism>
<accession>A0A9P5C687</accession>
<dbReference type="AlphaFoldDB" id="A0A9P5C687"/>
<dbReference type="Pfam" id="PF06985">
    <property type="entry name" value="HET"/>
    <property type="match status" value="1"/>
</dbReference>
<keyword evidence="3" id="KW-1185">Reference proteome</keyword>
<dbReference type="PANTHER" id="PTHR24148">
    <property type="entry name" value="ANKYRIN REPEAT DOMAIN-CONTAINING PROTEIN 39 HOMOLOG-RELATED"/>
    <property type="match status" value="1"/>
</dbReference>
<proteinExistence type="predicted"/>
<protein>
    <recommendedName>
        <fullName evidence="1">Heterokaryon incompatibility domain-containing protein</fullName>
    </recommendedName>
</protein>
<gene>
    <name evidence="2" type="ORF">CFAM422_012777</name>
</gene>
<evidence type="ECO:0000313" key="3">
    <source>
        <dbReference type="Proteomes" id="UP000801864"/>
    </source>
</evidence>
<evidence type="ECO:0000313" key="2">
    <source>
        <dbReference type="EMBL" id="KAF3056683.1"/>
    </source>
</evidence>
<sequence>MAQQYMFMDLETTRHIRLLTLPPGEYDAPLLCTISEFPLDQCPDYEALSYAWGAPDAQDEVCPSLSLNGQRFDISDTLEQALRRLRRPDIPRIMWIDRVCINQRNKDERNAQVAIMPDIYRGAVRVVAWIGEKTQDSDRALSFLKEMAMHQKYQLRHTWIGETRQGSDTSSECGEGKYIRPTEEIGVSGDGESIEDAWQPYSLELSEEEKQQMKNTTTSDMWNTLILNSKQSGHIISAAPVLYECVYYPFFNNARQEDWEAVDNLLARSWWSRTWVVQEIWQAREAILQCGGSTLKWKTIEKAITYQEGWDDMGCLVKGTKRWKTWASLKRRYGLAIHISQKRLLGGKLSDLLWNIWDRDATDPRDKVFAILGLVGKEYNDTLPDVDYRKTIEQVYREAASFIMMKEKSLDLLLAASGPNHKESLPSWVPDWRREANEHRPTLFVNASLMRIQCYFIGSTDALYLHGHGYSASGQLEPQMSFCDDFSILNVHGLHLDTVTEVSADFGNAPSAESIIQCAQSILDKLHQAEALQSVNVIDDRKLKRILTAGAFIDPNTLRTEGQVIENVMRLRRLFVTSNGHFCIGPSKTQIGDVVSIIVGCNLPIVIRPSGSCFKVVGEAYVHNYMAGEALKDHPIGTSRWVDISLS</sequence>
<dbReference type="InterPro" id="IPR052895">
    <property type="entry name" value="HetReg/Transcr_Mod"/>
</dbReference>
<comment type="caution">
    <text evidence="2">The sequence shown here is derived from an EMBL/GenBank/DDBJ whole genome shotgun (WGS) entry which is preliminary data.</text>
</comment>
<dbReference type="Pfam" id="PF26639">
    <property type="entry name" value="Het-6_barrel"/>
    <property type="match status" value="1"/>
</dbReference>
<dbReference type="Proteomes" id="UP000801864">
    <property type="component" value="Unassembled WGS sequence"/>
</dbReference>
<feature type="domain" description="Heterokaryon incompatibility" evidence="1">
    <location>
        <begin position="45"/>
        <end position="279"/>
    </location>
</feature>
<evidence type="ECO:0000259" key="1">
    <source>
        <dbReference type="Pfam" id="PF06985"/>
    </source>
</evidence>